<dbReference type="PATRIC" id="fig|907348.3.peg.776"/>
<evidence type="ECO:0000313" key="2">
    <source>
        <dbReference type="Proteomes" id="UP000003571"/>
    </source>
</evidence>
<dbReference type="SUPFAM" id="SSF50969">
    <property type="entry name" value="YVTN repeat-like/Quinoprotein amine dehydrogenase"/>
    <property type="match status" value="1"/>
</dbReference>
<dbReference type="STRING" id="907348.TresaDRAFT_2064"/>
<dbReference type="RefSeq" id="WP_002703074.1">
    <property type="nucleotide sequence ID" value="NZ_AGRW01000039.1"/>
</dbReference>
<sequence length="334" mass="36369">MRKITAIICAAIAFAADATGTERIATIECGKQPKQVLFAPDGKRIVVPLLDDNGFDIIRIEKSAAEKRVSPPRAGRKGFAEGLFIPEKDAFFVSQMTTGEIHEFALPDFGYRRTIKTGGTWPKVISWSAEKSLLAVSNWVSNDVSLIDYESGRVVRKIRTSSAPRGIAFTENGGALVVLCFDGGKIQKFSTEDGTKTAEVSVEKAAMRHIVLGTDSNAFVTDMFHASVYEIDLKTLAIKRKTKVAKNPNTLARKGNILFVSCRGRNNPADYTKRSPENGKIVAIDTKTMEIAAEIPGGNQPTGLDISADGKTLCFSNFQDATIELWDIADMGEK</sequence>
<dbReference type="InterPro" id="IPR011044">
    <property type="entry name" value="Quino_amine_DH_bsu"/>
</dbReference>
<dbReference type="Gene3D" id="2.130.10.10">
    <property type="entry name" value="YVTN repeat-like/Quinoprotein amine dehydrogenase"/>
    <property type="match status" value="1"/>
</dbReference>
<dbReference type="InterPro" id="IPR051200">
    <property type="entry name" value="Host-pathogen_enzymatic-act"/>
</dbReference>
<gene>
    <name evidence="1" type="ORF">TresaDRAFT_2064</name>
</gene>
<accession>H7EIW5</accession>
<comment type="caution">
    <text evidence="1">The sequence shown here is derived from an EMBL/GenBank/DDBJ whole genome shotgun (WGS) entry which is preliminary data.</text>
</comment>
<name>H7EIW5_9SPIR</name>
<organism evidence="1 2">
    <name type="scientific">Treponema saccharophilum DSM 2985</name>
    <dbReference type="NCBI Taxonomy" id="907348"/>
    <lineage>
        <taxon>Bacteria</taxon>
        <taxon>Pseudomonadati</taxon>
        <taxon>Spirochaetota</taxon>
        <taxon>Spirochaetia</taxon>
        <taxon>Spirochaetales</taxon>
        <taxon>Treponemataceae</taxon>
        <taxon>Treponema</taxon>
    </lineage>
</organism>
<proteinExistence type="predicted"/>
<dbReference type="OrthoDB" id="9772811at2"/>
<dbReference type="PANTHER" id="PTHR47197:SF3">
    <property type="entry name" value="DIHYDRO-HEME D1 DEHYDROGENASE"/>
    <property type="match status" value="1"/>
</dbReference>
<evidence type="ECO:0008006" key="3">
    <source>
        <dbReference type="Google" id="ProtNLM"/>
    </source>
</evidence>
<dbReference type="AlphaFoldDB" id="H7EIW5"/>
<protein>
    <recommendedName>
        <fullName evidence="3">40-residue YVTN family beta-propeller repeat protein</fullName>
    </recommendedName>
</protein>
<dbReference type="EMBL" id="AGRW01000039">
    <property type="protein sequence ID" value="EIC02422.1"/>
    <property type="molecule type" value="Genomic_DNA"/>
</dbReference>
<reference evidence="1 2" key="1">
    <citation type="submission" date="2011-09" db="EMBL/GenBank/DDBJ databases">
        <title>The draft genome of Treponema saccharophilum DSM 2985.</title>
        <authorList>
            <consortium name="US DOE Joint Genome Institute (JGI-PGF)"/>
            <person name="Lucas S."/>
            <person name="Copeland A."/>
            <person name="Lapidus A."/>
            <person name="Glavina del Rio T."/>
            <person name="Dalin E."/>
            <person name="Tice H."/>
            <person name="Bruce D."/>
            <person name="Goodwin L."/>
            <person name="Pitluck S."/>
            <person name="Peters L."/>
            <person name="Kyrpides N."/>
            <person name="Mavromatis K."/>
            <person name="Ivanova N."/>
            <person name="Markowitz V."/>
            <person name="Cheng J.-F."/>
            <person name="Hugenholtz P."/>
            <person name="Woyke T."/>
            <person name="Wu D."/>
            <person name="Gronow S."/>
            <person name="Wellnitz S."/>
            <person name="Brambilla E."/>
            <person name="Klenk H.-P."/>
            <person name="Eisen J.A."/>
        </authorList>
    </citation>
    <scope>NUCLEOTIDE SEQUENCE [LARGE SCALE GENOMIC DNA]</scope>
    <source>
        <strain evidence="1 2">DSM 2985</strain>
    </source>
</reference>
<dbReference type="PANTHER" id="PTHR47197">
    <property type="entry name" value="PROTEIN NIRF"/>
    <property type="match status" value="1"/>
</dbReference>
<dbReference type="eggNOG" id="COG3391">
    <property type="taxonomic scope" value="Bacteria"/>
</dbReference>
<keyword evidence="2" id="KW-1185">Reference proteome</keyword>
<dbReference type="Proteomes" id="UP000003571">
    <property type="component" value="Unassembled WGS sequence"/>
</dbReference>
<evidence type="ECO:0000313" key="1">
    <source>
        <dbReference type="EMBL" id="EIC02422.1"/>
    </source>
</evidence>
<dbReference type="InterPro" id="IPR015943">
    <property type="entry name" value="WD40/YVTN_repeat-like_dom_sf"/>
</dbReference>